<proteinExistence type="predicted"/>
<reference evidence="2" key="1">
    <citation type="submission" date="2023-03" db="EMBL/GenBank/DDBJ databases">
        <title>Massive genome expansion in bonnet fungi (Mycena s.s.) driven by repeated elements and novel gene families across ecological guilds.</title>
        <authorList>
            <consortium name="Lawrence Berkeley National Laboratory"/>
            <person name="Harder C.B."/>
            <person name="Miyauchi S."/>
            <person name="Viragh M."/>
            <person name="Kuo A."/>
            <person name="Thoen E."/>
            <person name="Andreopoulos B."/>
            <person name="Lu D."/>
            <person name="Skrede I."/>
            <person name="Drula E."/>
            <person name="Henrissat B."/>
            <person name="Morin E."/>
            <person name="Kohler A."/>
            <person name="Barry K."/>
            <person name="LaButti K."/>
            <person name="Morin E."/>
            <person name="Salamov A."/>
            <person name="Lipzen A."/>
            <person name="Mereny Z."/>
            <person name="Hegedus B."/>
            <person name="Baldrian P."/>
            <person name="Stursova M."/>
            <person name="Weitz H."/>
            <person name="Taylor A."/>
            <person name="Grigoriev I.V."/>
            <person name="Nagy L.G."/>
            <person name="Martin F."/>
            <person name="Kauserud H."/>
        </authorList>
    </citation>
    <scope>NUCLEOTIDE SEQUENCE</scope>
    <source>
        <strain evidence="2">CBHHK067</strain>
    </source>
</reference>
<gene>
    <name evidence="2" type="ORF">B0H17DRAFT_1207426</name>
</gene>
<dbReference type="EMBL" id="JARKIE010000144">
    <property type="protein sequence ID" value="KAJ7676293.1"/>
    <property type="molecule type" value="Genomic_DNA"/>
</dbReference>
<protein>
    <submittedName>
        <fullName evidence="2">Uncharacterized protein</fullName>
    </submittedName>
</protein>
<evidence type="ECO:0000313" key="2">
    <source>
        <dbReference type="EMBL" id="KAJ7676293.1"/>
    </source>
</evidence>
<name>A0AAD7GBW2_MYCRO</name>
<evidence type="ECO:0000256" key="1">
    <source>
        <dbReference type="SAM" id="MobiDB-lite"/>
    </source>
</evidence>
<feature type="compositionally biased region" description="Basic residues" evidence="1">
    <location>
        <begin position="83"/>
        <end position="93"/>
    </location>
</feature>
<feature type="region of interest" description="Disordered" evidence="1">
    <location>
        <begin position="59"/>
        <end position="120"/>
    </location>
</feature>
<accession>A0AAD7GBW2</accession>
<feature type="region of interest" description="Disordered" evidence="1">
    <location>
        <begin position="191"/>
        <end position="222"/>
    </location>
</feature>
<feature type="compositionally biased region" description="Low complexity" evidence="1">
    <location>
        <begin position="94"/>
        <end position="116"/>
    </location>
</feature>
<comment type="caution">
    <text evidence="2">The sequence shown here is derived from an EMBL/GenBank/DDBJ whole genome shotgun (WGS) entry which is preliminary data.</text>
</comment>
<sequence length="222" mass="23919">MAALSMHGVSETKEGGDTYETVFGSLLKDRPYTDMVEHGIRTFQPLIIVCLGVLNGAEKQRRVSDPVTNTSPSPILLDSGSRPQKRTRARRSRATTLAPSNPATATDVGSTTTTLTPPVSMDYTTGEASVYLDEVLAYIRSRRPPPSLASMPASISVSMYPTACSSLLSTSTMTQTTTPYALPPRVPFSEVPQNMTPVKLAGNDVSKPERSSMSRGSENRTF</sequence>
<dbReference type="AlphaFoldDB" id="A0AAD7GBW2"/>
<evidence type="ECO:0000313" key="3">
    <source>
        <dbReference type="Proteomes" id="UP001221757"/>
    </source>
</evidence>
<keyword evidence="3" id="KW-1185">Reference proteome</keyword>
<dbReference type="Proteomes" id="UP001221757">
    <property type="component" value="Unassembled WGS sequence"/>
</dbReference>
<organism evidence="2 3">
    <name type="scientific">Mycena rosella</name>
    <name type="common">Pink bonnet</name>
    <name type="synonym">Agaricus rosellus</name>
    <dbReference type="NCBI Taxonomy" id="1033263"/>
    <lineage>
        <taxon>Eukaryota</taxon>
        <taxon>Fungi</taxon>
        <taxon>Dikarya</taxon>
        <taxon>Basidiomycota</taxon>
        <taxon>Agaricomycotina</taxon>
        <taxon>Agaricomycetes</taxon>
        <taxon>Agaricomycetidae</taxon>
        <taxon>Agaricales</taxon>
        <taxon>Marasmiineae</taxon>
        <taxon>Mycenaceae</taxon>
        <taxon>Mycena</taxon>
    </lineage>
</organism>
<feature type="compositionally biased region" description="Basic and acidic residues" evidence="1">
    <location>
        <begin position="206"/>
        <end position="222"/>
    </location>
</feature>